<evidence type="ECO:0000313" key="2">
    <source>
        <dbReference type="Proteomes" id="UP000199110"/>
    </source>
</evidence>
<dbReference type="AlphaFoldDB" id="A0A1I3IYI4"/>
<name>A0A1I3IYI4_9RHOB</name>
<dbReference type="RefSeq" id="WP_092777915.1">
    <property type="nucleotide sequence ID" value="NZ_FORA01000001.1"/>
</dbReference>
<gene>
    <name evidence="1" type="ORF">SAMN04488095_1142</name>
</gene>
<organism evidence="1 2">
    <name type="scientific">Jannaschia pohangensis</name>
    <dbReference type="NCBI Taxonomy" id="390807"/>
    <lineage>
        <taxon>Bacteria</taxon>
        <taxon>Pseudomonadati</taxon>
        <taxon>Pseudomonadota</taxon>
        <taxon>Alphaproteobacteria</taxon>
        <taxon>Rhodobacterales</taxon>
        <taxon>Roseobacteraceae</taxon>
        <taxon>Jannaschia</taxon>
    </lineage>
</organism>
<dbReference type="EMBL" id="FORA01000001">
    <property type="protein sequence ID" value="SFI52886.1"/>
    <property type="molecule type" value="Genomic_DNA"/>
</dbReference>
<protein>
    <submittedName>
        <fullName evidence="1">Uncharacterized protein</fullName>
    </submittedName>
</protein>
<accession>A0A1I3IYI4</accession>
<dbReference type="OrthoDB" id="7867020at2"/>
<keyword evidence="2" id="KW-1185">Reference proteome</keyword>
<proteinExistence type="predicted"/>
<sequence>MIVYSHRFQGVLQQVVIELGLTLTLSDANSPVSLADNEQMLTDLSAMMNINLSKGVVDGVQHFRFAKKA</sequence>
<dbReference type="Proteomes" id="UP000199110">
    <property type="component" value="Unassembled WGS sequence"/>
</dbReference>
<evidence type="ECO:0000313" key="1">
    <source>
        <dbReference type="EMBL" id="SFI52886.1"/>
    </source>
</evidence>
<reference evidence="1 2" key="1">
    <citation type="submission" date="2016-10" db="EMBL/GenBank/DDBJ databases">
        <authorList>
            <person name="de Groot N.N."/>
        </authorList>
    </citation>
    <scope>NUCLEOTIDE SEQUENCE [LARGE SCALE GENOMIC DNA]</scope>
    <source>
        <strain evidence="1 2">DSM 19073</strain>
    </source>
</reference>
<dbReference type="STRING" id="390807.SAMN04488095_1142"/>